<evidence type="ECO:0000256" key="1">
    <source>
        <dbReference type="ARBA" id="ARBA00022676"/>
    </source>
</evidence>
<dbReference type="PANTHER" id="PTHR32282:SF33">
    <property type="entry name" value="PEPTIDOGLYCAN GLYCOSYLTRANSFERASE"/>
    <property type="match status" value="1"/>
</dbReference>
<dbReference type="Gene3D" id="3.30.10.20">
    <property type="match status" value="1"/>
</dbReference>
<dbReference type="GO" id="GO:0030288">
    <property type="term" value="C:outer membrane-bounded periplasmic space"/>
    <property type="evidence" value="ECO:0007669"/>
    <property type="project" value="TreeGrafter"/>
</dbReference>
<keyword evidence="2" id="KW-0808">Transferase</keyword>
<comment type="caution">
    <text evidence="4">The sequence shown here is derived from an EMBL/GenBank/DDBJ whole genome shotgun (WGS) entry which is preliminary data.</text>
</comment>
<feature type="domain" description="PASTA" evidence="3">
    <location>
        <begin position="347"/>
        <end position="415"/>
    </location>
</feature>
<reference evidence="4" key="1">
    <citation type="journal article" date="2014" name="Front. Microbiol.">
        <title>High frequency of phylogenetically diverse reductive dehalogenase-homologous genes in deep subseafloor sedimentary metagenomes.</title>
        <authorList>
            <person name="Kawai M."/>
            <person name="Futagami T."/>
            <person name="Toyoda A."/>
            <person name="Takaki Y."/>
            <person name="Nishi S."/>
            <person name="Hori S."/>
            <person name="Arai W."/>
            <person name="Tsubouchi T."/>
            <person name="Morono Y."/>
            <person name="Uchiyama I."/>
            <person name="Ito T."/>
            <person name="Fujiyama A."/>
            <person name="Inagaki F."/>
            <person name="Takami H."/>
        </authorList>
    </citation>
    <scope>NUCLEOTIDE SEQUENCE</scope>
    <source>
        <strain evidence="4">Expedition CK06-06</strain>
    </source>
</reference>
<evidence type="ECO:0000313" key="4">
    <source>
        <dbReference type="EMBL" id="GAI67114.1"/>
    </source>
</evidence>
<dbReference type="InterPro" id="IPR050396">
    <property type="entry name" value="Glycosyltr_51/Transpeptidase"/>
</dbReference>
<dbReference type="GO" id="GO:0008658">
    <property type="term" value="F:penicillin binding"/>
    <property type="evidence" value="ECO:0007669"/>
    <property type="project" value="InterPro"/>
</dbReference>
<dbReference type="InterPro" id="IPR012338">
    <property type="entry name" value="Beta-lactam/transpept-like"/>
</dbReference>
<protein>
    <recommendedName>
        <fullName evidence="3">PASTA domain-containing protein</fullName>
    </recommendedName>
</protein>
<proteinExistence type="predicted"/>
<dbReference type="AlphaFoldDB" id="X1SH76"/>
<gene>
    <name evidence="4" type="ORF">S12H4_02560</name>
</gene>
<dbReference type="PROSITE" id="PS51178">
    <property type="entry name" value="PASTA"/>
    <property type="match status" value="1"/>
</dbReference>
<name>X1SH76_9ZZZZ</name>
<dbReference type="Gene3D" id="3.40.710.10">
    <property type="entry name" value="DD-peptidase/beta-lactamase superfamily"/>
    <property type="match status" value="1"/>
</dbReference>
<feature type="non-terminal residue" evidence="4">
    <location>
        <position position="1"/>
    </location>
</feature>
<dbReference type="Pfam" id="PF00905">
    <property type="entry name" value="Transpeptidase"/>
    <property type="match status" value="1"/>
</dbReference>
<keyword evidence="1" id="KW-0328">Glycosyltransferase</keyword>
<dbReference type="SMART" id="SM00740">
    <property type="entry name" value="PASTA"/>
    <property type="match status" value="1"/>
</dbReference>
<dbReference type="GO" id="GO:0008955">
    <property type="term" value="F:peptidoglycan glycosyltransferase activity"/>
    <property type="evidence" value="ECO:0007669"/>
    <property type="project" value="TreeGrafter"/>
</dbReference>
<dbReference type="Pfam" id="PF03793">
    <property type="entry name" value="PASTA"/>
    <property type="match status" value="1"/>
</dbReference>
<dbReference type="PANTHER" id="PTHR32282">
    <property type="entry name" value="BINDING PROTEIN TRANSPEPTIDASE, PUTATIVE-RELATED"/>
    <property type="match status" value="1"/>
</dbReference>
<organism evidence="4">
    <name type="scientific">marine sediment metagenome</name>
    <dbReference type="NCBI Taxonomy" id="412755"/>
    <lineage>
        <taxon>unclassified sequences</taxon>
        <taxon>metagenomes</taxon>
        <taxon>ecological metagenomes</taxon>
    </lineage>
</organism>
<dbReference type="GO" id="GO:0009252">
    <property type="term" value="P:peptidoglycan biosynthetic process"/>
    <property type="evidence" value="ECO:0007669"/>
    <property type="project" value="TreeGrafter"/>
</dbReference>
<sequence>DEIGPSYSLISINPDNGYICALIGGKDYSTSKFNIATQGKRQPGSVFKVPVLIKSIMQNFSPKNTFNPNGSITIDMVEGPDWIVDNYGGQKFGSEEMSVVDGTIHSVNVVYAQLIMKIGAENVEKLCNEMEIYDIGNNPAIAIGGLETGITPLDLSKVFSTLASGGIYRQPVCILKITDYQGNILYQYDPDSNESNYRLLEKPIAYYVTQVLKKVIESGTGRGANIGRPAAGKTGTTDGPNDAWFAGYTPELVTVVWMGYLESNKPMEPINGRTIVGGAYPADIWREFMSSALEDLPVSDFDKPDKKLIDIEVCSESNLLTTFWCPEETKQWHIFIEGEKPEDICNVHNKVEVPDVVGLNFEEAKQIFEDLYFVVTEIYEFDETYNQDIVFKQNPDAGTVLESLSGEKLSTTLYVSKGKKTFDMPDLIGLNLNKAKKIIESLRAYTGQHNI</sequence>
<dbReference type="EMBL" id="BARW01000638">
    <property type="protein sequence ID" value="GAI67114.1"/>
    <property type="molecule type" value="Genomic_DNA"/>
</dbReference>
<evidence type="ECO:0000256" key="2">
    <source>
        <dbReference type="ARBA" id="ARBA00022679"/>
    </source>
</evidence>
<dbReference type="InterPro" id="IPR001460">
    <property type="entry name" value="PCN-bd_Tpept"/>
</dbReference>
<dbReference type="CDD" id="cd06577">
    <property type="entry name" value="PASTA_pknB"/>
    <property type="match status" value="1"/>
</dbReference>
<dbReference type="InterPro" id="IPR005543">
    <property type="entry name" value="PASTA_dom"/>
</dbReference>
<evidence type="ECO:0000259" key="3">
    <source>
        <dbReference type="PROSITE" id="PS51178"/>
    </source>
</evidence>
<accession>X1SH76</accession>
<dbReference type="SUPFAM" id="SSF56601">
    <property type="entry name" value="beta-lactamase/transpeptidase-like"/>
    <property type="match status" value="1"/>
</dbReference>